<organism evidence="2 3">
    <name type="scientific">Granulicella sibirica</name>
    <dbReference type="NCBI Taxonomy" id="2479048"/>
    <lineage>
        <taxon>Bacteria</taxon>
        <taxon>Pseudomonadati</taxon>
        <taxon>Acidobacteriota</taxon>
        <taxon>Terriglobia</taxon>
        <taxon>Terriglobales</taxon>
        <taxon>Acidobacteriaceae</taxon>
        <taxon>Granulicella</taxon>
    </lineage>
</organism>
<dbReference type="OrthoDB" id="113512at2"/>
<keyword evidence="1" id="KW-0732">Signal</keyword>
<proteinExistence type="predicted"/>
<evidence type="ECO:0000256" key="1">
    <source>
        <dbReference type="SAM" id="SignalP"/>
    </source>
</evidence>
<comment type="caution">
    <text evidence="2">The sequence shown here is derived from an EMBL/GenBank/DDBJ whole genome shotgun (WGS) entry which is preliminary data.</text>
</comment>
<reference evidence="2 3" key="1">
    <citation type="submission" date="2018-11" db="EMBL/GenBank/DDBJ databases">
        <authorList>
            <person name="Mardanov A.V."/>
            <person name="Ravin N.V."/>
            <person name="Dedysh S.N."/>
        </authorList>
    </citation>
    <scope>NUCLEOTIDE SEQUENCE [LARGE SCALE GENOMIC DNA]</scope>
    <source>
        <strain evidence="2 3">AF10</strain>
    </source>
</reference>
<dbReference type="AlphaFoldDB" id="A0A4V1L6D3"/>
<gene>
    <name evidence="2" type="ORF">GRAN_2174</name>
</gene>
<evidence type="ECO:0000313" key="3">
    <source>
        <dbReference type="Proteomes" id="UP000289437"/>
    </source>
</evidence>
<reference evidence="3" key="2">
    <citation type="submission" date="2019-02" db="EMBL/GenBank/DDBJ databases">
        <title>Granulicella sibirica sp. nov., a psychrotolerant acidobacterium isolated from an organic soil layer in forested tundra, West Siberia.</title>
        <authorList>
            <person name="Oshkin I.Y."/>
            <person name="Kulichevskaya I.S."/>
            <person name="Rijpstra W.I.C."/>
            <person name="Sinninghe Damste J.S."/>
            <person name="Rakitin A.L."/>
            <person name="Ravin N.V."/>
            <person name="Dedysh S.N."/>
        </authorList>
    </citation>
    <scope>NUCLEOTIDE SEQUENCE [LARGE SCALE GENOMIC DNA]</scope>
    <source>
        <strain evidence="3">AF10</strain>
    </source>
</reference>
<protein>
    <submittedName>
        <fullName evidence="2">Uncharacterized protein</fullName>
    </submittedName>
</protein>
<feature type="signal peptide" evidence="1">
    <location>
        <begin position="1"/>
        <end position="23"/>
    </location>
</feature>
<dbReference type="RefSeq" id="WP_128912784.1">
    <property type="nucleotide sequence ID" value="NZ_RDSM01000001.1"/>
</dbReference>
<sequence>MTPRRRRLDITSLLLLPGLALHAQTTFHTSTPHAVSATVLTEGSGSAESTIAAIVRENETLAYVDALPAFHTEALPNAPSWSLPTAPAPLPPCPSSALVTGEPQPPCIAINPYHRFLDTTAPVPMTPTQKAYLAFHNFRDPGNIITIVGTAAFTVDTNSHTAYGPGFGGFLRDTGYSFSQDVTGEFFGTFLIPSLFHEDPHYHREPGAPFRHRLVHALSRTIIAQHDDGSSMPNYAVLFTYPISAEISNLYVPGVHGNGPSTVERIATGLATDPVNNLITEFLPDVARHINTRAIFIQRIVNMVTAGNAQMGMP</sequence>
<keyword evidence="3" id="KW-1185">Reference proteome</keyword>
<feature type="chain" id="PRO_5020505505" evidence="1">
    <location>
        <begin position="24"/>
        <end position="314"/>
    </location>
</feature>
<dbReference type="Proteomes" id="UP000289437">
    <property type="component" value="Unassembled WGS sequence"/>
</dbReference>
<name>A0A4V1L6D3_9BACT</name>
<accession>A0A4V1L6D3</accession>
<dbReference type="EMBL" id="RDSM01000001">
    <property type="protein sequence ID" value="RXH58864.1"/>
    <property type="molecule type" value="Genomic_DNA"/>
</dbReference>
<evidence type="ECO:0000313" key="2">
    <source>
        <dbReference type="EMBL" id="RXH58864.1"/>
    </source>
</evidence>